<dbReference type="InterPro" id="IPR045922">
    <property type="entry name" value="DUF6341"/>
</dbReference>
<evidence type="ECO:0008006" key="4">
    <source>
        <dbReference type="Google" id="ProtNLM"/>
    </source>
</evidence>
<keyword evidence="1" id="KW-0812">Transmembrane</keyword>
<dbReference type="Proteomes" id="UP000198412">
    <property type="component" value="Unassembled WGS sequence"/>
</dbReference>
<dbReference type="RefSeq" id="WP_089377955.1">
    <property type="nucleotide sequence ID" value="NZ_FZNX01000002.1"/>
</dbReference>
<keyword evidence="1" id="KW-1133">Transmembrane helix</keyword>
<evidence type="ECO:0000313" key="2">
    <source>
        <dbReference type="EMBL" id="SNR54770.1"/>
    </source>
</evidence>
<dbReference type="OrthoDB" id="1467828at2"/>
<proteinExistence type="predicted"/>
<protein>
    <recommendedName>
        <fullName evidence="4">Uracil phosphoribosyltransferase</fullName>
    </recommendedName>
</protein>
<dbReference type="AlphaFoldDB" id="A0A238X7T7"/>
<gene>
    <name evidence="2" type="ORF">SAMN04488111_1649</name>
</gene>
<reference evidence="3" key="1">
    <citation type="submission" date="2017-06" db="EMBL/GenBank/DDBJ databases">
        <authorList>
            <person name="Varghese N."/>
            <person name="Submissions S."/>
        </authorList>
    </citation>
    <scope>NUCLEOTIDE SEQUENCE [LARGE SCALE GENOMIC DNA]</scope>
    <source>
        <strain evidence="3">DSM 27993</strain>
    </source>
</reference>
<keyword evidence="1" id="KW-0472">Membrane</keyword>
<dbReference type="Pfam" id="PF19868">
    <property type="entry name" value="DUF6341"/>
    <property type="match status" value="1"/>
</dbReference>
<evidence type="ECO:0000256" key="1">
    <source>
        <dbReference type="SAM" id="Phobius"/>
    </source>
</evidence>
<name>A0A238X7T7_9FLAO</name>
<organism evidence="2 3">
    <name type="scientific">Lutibacter flavus</name>
    <dbReference type="NCBI Taxonomy" id="691689"/>
    <lineage>
        <taxon>Bacteria</taxon>
        <taxon>Pseudomonadati</taxon>
        <taxon>Bacteroidota</taxon>
        <taxon>Flavobacteriia</taxon>
        <taxon>Flavobacteriales</taxon>
        <taxon>Flavobacteriaceae</taxon>
        <taxon>Lutibacter</taxon>
    </lineage>
</organism>
<keyword evidence="3" id="KW-1185">Reference proteome</keyword>
<evidence type="ECO:0000313" key="3">
    <source>
        <dbReference type="Proteomes" id="UP000198412"/>
    </source>
</evidence>
<sequence>MIANNIFKAIGDFCTDVLFAPYNSIRSMDNWWAQNTVSWIFIVITFIAFFYWIGEIRKYKKAGNE</sequence>
<accession>A0A238X7T7</accession>
<feature type="transmembrane region" description="Helical" evidence="1">
    <location>
        <begin position="36"/>
        <end position="54"/>
    </location>
</feature>
<dbReference type="EMBL" id="FZNX01000002">
    <property type="protein sequence ID" value="SNR54770.1"/>
    <property type="molecule type" value="Genomic_DNA"/>
</dbReference>